<proteinExistence type="predicted"/>
<evidence type="ECO:0000256" key="1">
    <source>
        <dbReference type="SAM" id="MobiDB-lite"/>
    </source>
</evidence>
<evidence type="ECO:0000313" key="2">
    <source>
        <dbReference type="EMBL" id="KAK0514301.1"/>
    </source>
</evidence>
<keyword evidence="3" id="KW-1185">Reference proteome</keyword>
<protein>
    <submittedName>
        <fullName evidence="2">Uncharacterized protein</fullName>
    </submittedName>
</protein>
<dbReference type="Proteomes" id="UP001166286">
    <property type="component" value="Unassembled WGS sequence"/>
</dbReference>
<feature type="compositionally biased region" description="Low complexity" evidence="1">
    <location>
        <begin position="449"/>
        <end position="461"/>
    </location>
</feature>
<feature type="compositionally biased region" description="Polar residues" evidence="1">
    <location>
        <begin position="59"/>
        <end position="83"/>
    </location>
</feature>
<organism evidence="2 3">
    <name type="scientific">Cladonia borealis</name>
    <dbReference type="NCBI Taxonomy" id="184061"/>
    <lineage>
        <taxon>Eukaryota</taxon>
        <taxon>Fungi</taxon>
        <taxon>Dikarya</taxon>
        <taxon>Ascomycota</taxon>
        <taxon>Pezizomycotina</taxon>
        <taxon>Lecanoromycetes</taxon>
        <taxon>OSLEUM clade</taxon>
        <taxon>Lecanoromycetidae</taxon>
        <taxon>Lecanorales</taxon>
        <taxon>Lecanorineae</taxon>
        <taxon>Cladoniaceae</taxon>
        <taxon>Cladonia</taxon>
    </lineage>
</organism>
<feature type="compositionally biased region" description="Low complexity" evidence="1">
    <location>
        <begin position="14"/>
        <end position="56"/>
    </location>
</feature>
<feature type="compositionally biased region" description="Acidic residues" evidence="1">
    <location>
        <begin position="462"/>
        <end position="472"/>
    </location>
</feature>
<sequence length="553" mass="61089">MNSSSTPTSRYRISATHSTHPPTPPHHTSTPTSHSAVVNTYPSTTPHRTSTPTSHPAAVTTSSPATGTFPNPDANMSSTSRTITTDGIGYKSVIDKARAIQREDAELLHQAAKARHAQKLSRAKEGRQRADEAAIRMASSSNLNIDAHYQQLLVEIKQNVKATFETEWIAEVREDVYRRYQQITSEYEAQIKDETYAFLVDSLEPVVRAELRQQLESQIREELREELRAEVRSELSAQHQTPTPDCHQVHAGRGQVHSKAVETVEEATTAVIDLSSPTIPTHIDTLGVNVGANDIINDLDSKLAEEVSNFVREVEGQEGSRDYDAQFQQPELAHLGRAENYDASELDNTHGDAHNVAQSQGHQSPLMDSVEREEEDGSAKPCDDRYEDQSASRSPSVSSKRSRSSEDDYEENESPSKRRKSLPENEDEDEMVPWPFADDPDDVQVTNHFQQQDPTSPPSSDDYFDSEDEDQQDVITPGPFVPLAPQFVQPGCLIAQTNTADDAWIIPDSDDEEGIEGEVEGGGTLVGTGFVAVNKAGIDVRANELFLTEGDDY</sequence>
<feature type="region of interest" description="Disordered" evidence="1">
    <location>
        <begin position="1"/>
        <end position="83"/>
    </location>
</feature>
<gene>
    <name evidence="2" type="ORF">JMJ35_002918</name>
</gene>
<accession>A0AA39UCB3</accession>
<dbReference type="EMBL" id="JAFEKC020000005">
    <property type="protein sequence ID" value="KAK0514301.1"/>
    <property type="molecule type" value="Genomic_DNA"/>
</dbReference>
<feature type="compositionally biased region" description="Polar residues" evidence="1">
    <location>
        <begin position="1"/>
        <end position="11"/>
    </location>
</feature>
<comment type="caution">
    <text evidence="2">The sequence shown here is derived from an EMBL/GenBank/DDBJ whole genome shotgun (WGS) entry which is preliminary data.</text>
</comment>
<feature type="compositionally biased region" description="Basic and acidic residues" evidence="1">
    <location>
        <begin position="377"/>
        <end position="390"/>
    </location>
</feature>
<reference evidence="2" key="1">
    <citation type="submission" date="2023-03" db="EMBL/GenBank/DDBJ databases">
        <title>Complete genome of Cladonia borealis.</title>
        <authorList>
            <person name="Park H."/>
        </authorList>
    </citation>
    <scope>NUCLEOTIDE SEQUENCE</scope>
    <source>
        <strain evidence="2">ANT050790</strain>
    </source>
</reference>
<evidence type="ECO:0000313" key="3">
    <source>
        <dbReference type="Proteomes" id="UP001166286"/>
    </source>
</evidence>
<dbReference type="AlphaFoldDB" id="A0AA39UCB3"/>
<name>A0AA39UCB3_9LECA</name>
<feature type="region of interest" description="Disordered" evidence="1">
    <location>
        <begin position="345"/>
        <end position="478"/>
    </location>
</feature>